<dbReference type="EMBL" id="MU006222">
    <property type="protein sequence ID" value="KAF2828430.1"/>
    <property type="molecule type" value="Genomic_DNA"/>
</dbReference>
<sequence length="55" mass="5993">MVPPQHLPRYRKSYGSPSRAIAVQMCFPCSFTPFGHGGGHKDPMETFVILGASIS</sequence>
<protein>
    <submittedName>
        <fullName evidence="1">Uncharacterized protein</fullName>
    </submittedName>
</protein>
<dbReference type="Proteomes" id="UP000799424">
    <property type="component" value="Unassembled WGS sequence"/>
</dbReference>
<name>A0A6A7A556_9PLEO</name>
<organism evidence="1 2">
    <name type="scientific">Ophiobolus disseminans</name>
    <dbReference type="NCBI Taxonomy" id="1469910"/>
    <lineage>
        <taxon>Eukaryota</taxon>
        <taxon>Fungi</taxon>
        <taxon>Dikarya</taxon>
        <taxon>Ascomycota</taxon>
        <taxon>Pezizomycotina</taxon>
        <taxon>Dothideomycetes</taxon>
        <taxon>Pleosporomycetidae</taxon>
        <taxon>Pleosporales</taxon>
        <taxon>Pleosporineae</taxon>
        <taxon>Phaeosphaeriaceae</taxon>
        <taxon>Ophiobolus</taxon>
    </lineage>
</organism>
<dbReference type="AlphaFoldDB" id="A0A6A7A556"/>
<evidence type="ECO:0000313" key="2">
    <source>
        <dbReference type="Proteomes" id="UP000799424"/>
    </source>
</evidence>
<reference evidence="1" key="1">
    <citation type="journal article" date="2020" name="Stud. Mycol.">
        <title>101 Dothideomycetes genomes: a test case for predicting lifestyles and emergence of pathogens.</title>
        <authorList>
            <person name="Haridas S."/>
            <person name="Albert R."/>
            <person name="Binder M."/>
            <person name="Bloem J."/>
            <person name="Labutti K."/>
            <person name="Salamov A."/>
            <person name="Andreopoulos B."/>
            <person name="Baker S."/>
            <person name="Barry K."/>
            <person name="Bills G."/>
            <person name="Bluhm B."/>
            <person name="Cannon C."/>
            <person name="Castanera R."/>
            <person name="Culley D."/>
            <person name="Daum C."/>
            <person name="Ezra D."/>
            <person name="Gonzalez J."/>
            <person name="Henrissat B."/>
            <person name="Kuo A."/>
            <person name="Liang C."/>
            <person name="Lipzen A."/>
            <person name="Lutzoni F."/>
            <person name="Magnuson J."/>
            <person name="Mondo S."/>
            <person name="Nolan M."/>
            <person name="Ohm R."/>
            <person name="Pangilinan J."/>
            <person name="Park H.-J."/>
            <person name="Ramirez L."/>
            <person name="Alfaro M."/>
            <person name="Sun H."/>
            <person name="Tritt A."/>
            <person name="Yoshinaga Y."/>
            <person name="Zwiers L.-H."/>
            <person name="Turgeon B."/>
            <person name="Goodwin S."/>
            <person name="Spatafora J."/>
            <person name="Crous P."/>
            <person name="Grigoriev I."/>
        </authorList>
    </citation>
    <scope>NUCLEOTIDE SEQUENCE</scope>
    <source>
        <strain evidence="1">CBS 113818</strain>
    </source>
</reference>
<accession>A0A6A7A556</accession>
<keyword evidence="2" id="KW-1185">Reference proteome</keyword>
<proteinExistence type="predicted"/>
<gene>
    <name evidence="1" type="ORF">CC86DRAFT_288407</name>
</gene>
<evidence type="ECO:0000313" key="1">
    <source>
        <dbReference type="EMBL" id="KAF2828430.1"/>
    </source>
</evidence>